<reference evidence="1 2" key="1">
    <citation type="journal article" date="2015" name="Appl. Environ. Microbiol.">
        <title>Two Phages, phiIPLA-RODI and phiIPLA-C1C, Lyse Mono- and Dual-Species Staphylococcal Biofilms.</title>
        <authorList>
            <person name="Gutierrez D."/>
            <person name="Vandenheuvel D."/>
            <person name="Martinez B."/>
            <person name="Rodriguez A."/>
            <person name="Lavigne R."/>
            <person name="Garcia P."/>
        </authorList>
    </citation>
    <scope>NUCLEOTIDE SEQUENCE [LARGE SCALE GENOMIC DNA]</scope>
</reference>
<sequence length="80" mass="9737">MNLNKAKINADNFLVLNSYGFIEKYETRYSEDELQYLYEDTFNFFKDYCIKNYESNLISIKPKRNTIYLELEDKNKVLKK</sequence>
<dbReference type="RefSeq" id="YP_009214640.1">
    <property type="nucleotide sequence ID" value="NC_028962.1"/>
</dbReference>
<dbReference type="EMBL" id="KP027447">
    <property type="protein sequence ID" value="AJA42360.1"/>
    <property type="molecule type" value="Genomic_DNA"/>
</dbReference>
<protein>
    <submittedName>
        <fullName evidence="1">Uncharacterized protein</fullName>
    </submittedName>
</protein>
<organism evidence="1 2">
    <name type="scientific">Staphylococcus phage vB_SepM_ phiIPLA-C1C</name>
    <dbReference type="NCBI Taxonomy" id="1572704"/>
    <lineage>
        <taxon>Viruses</taxon>
        <taxon>Duplodnaviria</taxon>
        <taxon>Heunggongvirae</taxon>
        <taxon>Uroviricota</taxon>
        <taxon>Caudoviricetes</taxon>
        <taxon>Herelleviridae</taxon>
        <taxon>Twortvirinae</taxon>
        <taxon>Sepunavirus</taxon>
        <taxon>Sepunavirus IPLAC1C</taxon>
    </lineage>
</organism>
<proteinExistence type="predicted"/>
<dbReference type="OrthoDB" id="28330at10239"/>
<accession>A0A0D3MWJ3</accession>
<name>A0A0D3MWJ3_9CAUD</name>
<evidence type="ECO:0000313" key="2">
    <source>
        <dbReference type="Proteomes" id="UP000032689"/>
    </source>
</evidence>
<evidence type="ECO:0000313" key="1">
    <source>
        <dbReference type="EMBL" id="AJA42360.1"/>
    </source>
</evidence>
<dbReference type="GeneID" id="26641057"/>
<dbReference type="Proteomes" id="UP000032689">
    <property type="component" value="Segment"/>
</dbReference>
<keyword evidence="2" id="KW-1185">Reference proteome</keyword>
<dbReference type="KEGG" id="vg:26641057"/>